<evidence type="ECO:0000313" key="1">
    <source>
        <dbReference type="EMBL" id="MFM9326859.1"/>
    </source>
</evidence>
<evidence type="ECO:0000313" key="2">
    <source>
        <dbReference type="Proteomes" id="UP001631969"/>
    </source>
</evidence>
<sequence length="588" mass="68020">MQAEAVYHAAGGSWAYAYNHETVHLRLRVKRNDAEQVFVHVGDKYDWGAGQQEFAMEKIAADTLFDYWFCPVIPPKRRMSYAFRLQQGEEQCWYSEVGFTDTPPSDAGMYFEYPYLHESEVFQVPDWTKKAVFYQIMPDRFSLPSDYDESQEEGKFLHWGDEPQLDGAFGGNLKGIREKLDYLEELGINALYLTPIFSSPSCHKYDISDYKQIDPNLGDKKELKALVDECHKRGIKVVLDAVFNHCSEAMEQFVDVLNRGEKSPYKDWFHIHSYPIRGEDGQPNYDTFGNFGHMPKLNTAHPEVQEYLLTVTRYWMEESGIDGWRLDVANEIDHEFWRHFRRLVKSINPEAYIVGECWTDANPWLQGDQFDSAMNYPLGKRILDYFEGESLDGASFAETVARLSVRYPEQAHEVLFNLLGSHDTGRVATRIEDKRKLKHAFLFMLTYPGTPCIFYGDEYGMTGGDDPDCRKCMEWHPDMRDEELLDFFKTLIHLRCSIPALSTGRYRMLQAESGNPAIIYERITDGSHALIWINHSEEPAEVSLALETNDWKDAWTGEDVPVADGQMTIQLDSFSFRVIHRSWQPEGS</sequence>
<protein>
    <submittedName>
        <fullName evidence="1">Alpha-glycosidase</fullName>
    </submittedName>
</protein>
<accession>A0ACC7NS45</accession>
<dbReference type="Proteomes" id="UP001631969">
    <property type="component" value="Unassembled WGS sequence"/>
</dbReference>
<name>A0ACC7NS45_9BACL</name>
<comment type="caution">
    <text evidence="1">The sequence shown here is derived from an EMBL/GenBank/DDBJ whole genome shotgun (WGS) entry which is preliminary data.</text>
</comment>
<gene>
    <name evidence="1" type="ORF">ACI1P1_00970</name>
</gene>
<dbReference type="EMBL" id="JBJURJ010000001">
    <property type="protein sequence ID" value="MFM9326859.1"/>
    <property type="molecule type" value="Genomic_DNA"/>
</dbReference>
<proteinExistence type="predicted"/>
<organism evidence="1 2">
    <name type="scientific">Paenibacillus mesotrionivorans</name>
    <dbReference type="NCBI Taxonomy" id="3160968"/>
    <lineage>
        <taxon>Bacteria</taxon>
        <taxon>Bacillati</taxon>
        <taxon>Bacillota</taxon>
        <taxon>Bacilli</taxon>
        <taxon>Bacillales</taxon>
        <taxon>Paenibacillaceae</taxon>
        <taxon>Paenibacillus</taxon>
    </lineage>
</organism>
<keyword evidence="2" id="KW-1185">Reference proteome</keyword>
<reference evidence="1" key="1">
    <citation type="submission" date="2024-12" db="EMBL/GenBank/DDBJ databases">
        <authorList>
            <person name="Wu N."/>
        </authorList>
    </citation>
    <scope>NUCLEOTIDE SEQUENCE</scope>
    <source>
        <strain evidence="1">P15</strain>
    </source>
</reference>